<evidence type="ECO:0000256" key="1">
    <source>
        <dbReference type="ARBA" id="ARBA00004571"/>
    </source>
</evidence>
<keyword evidence="8 12" id="KW-0798">TonB box</keyword>
<protein>
    <submittedName>
        <fullName evidence="16">Colicin I receptor</fullName>
    </submittedName>
</protein>
<evidence type="ECO:0000256" key="8">
    <source>
        <dbReference type="ARBA" id="ARBA00023077"/>
    </source>
</evidence>
<sequence>MQYSELPQFTLINSGARSLSRYAAIPSSAVVFIALSIAANANANANANAQENSASPEQTANNSIEEVVVTGHWGEEALKDTPVSASVFNQDQLRHLKATNIRDISGFAPNLQVVPTIGGSVNAAINIRGAVTTTNNLSRDAAVSLYLDGVPIGKTSGAIFDAIDLERVEVLRGPQGTRYGRNTIGGAINLVTRKPDDELSASIEATAGNQQLTAFRGNVNLPDWQWTDDLTFNSRISVFSRHREGFISNSGPSSQDYDNRNQWGGRVDTALHWQDTFTLAYSLDHVTVRQTPTAIQPISRTGTTGFAEVDAAIDAQTSRQRKRILPNDSSFDSNLSITGHAIRADYQIADAGVLGDVTLRSITAYRALTTESATDFDGTSLDVFRFILDNDFDQFSQELQWLGETDQVNYVVGAFFYRDDWQTFNPRWQFQFGGDDFDTDDRSAIDDAIAIYSQADWTPDGLDQRWVLSAGLRFTREEKNVTRLRQDVSAYAQNPADPNACVCLRDNNGNPITRSGQPAAGAPASDLIALNEKRSWEELTWQLAMQYTITDSTNAYARISTGFTSGGFNGVAATNQAFETPFDPENVMTYEIGTKSSLMGGLMQLDTAVFYNNFTNLQASVIDPTVLGIIVENAADATTAGVEVQWRTFFGNGINAYVNYAYLFTQYGRFDNNGINEANTRTFAYSPKNNVSSGVSYSANLPGGSQFVISTDYRWQGDQWIDSSRSIQIDAYGLWNARAAIQDIALNNMGEHTLDIALWGANLANADYIVTGIDFGFAEYATFGEPVSFGLDITYQYR</sequence>
<dbReference type="Pfam" id="PF07715">
    <property type="entry name" value="Plug"/>
    <property type="match status" value="1"/>
</dbReference>
<evidence type="ECO:0000259" key="15">
    <source>
        <dbReference type="Pfam" id="PF07715"/>
    </source>
</evidence>
<evidence type="ECO:0000256" key="12">
    <source>
        <dbReference type="RuleBase" id="RU003357"/>
    </source>
</evidence>
<keyword evidence="4" id="KW-0410">Iron transport</keyword>
<evidence type="ECO:0000256" key="11">
    <source>
        <dbReference type="PROSITE-ProRule" id="PRU01360"/>
    </source>
</evidence>
<feature type="signal peptide" evidence="13">
    <location>
        <begin position="1"/>
        <end position="43"/>
    </location>
</feature>
<feature type="domain" description="TonB-dependent receptor plug" evidence="15">
    <location>
        <begin position="78"/>
        <end position="187"/>
    </location>
</feature>
<dbReference type="Pfam" id="PF00593">
    <property type="entry name" value="TonB_dep_Rec_b-barrel"/>
    <property type="match status" value="1"/>
</dbReference>
<dbReference type="PANTHER" id="PTHR32552:SF81">
    <property type="entry name" value="TONB-DEPENDENT OUTER MEMBRANE RECEPTOR"/>
    <property type="match status" value="1"/>
</dbReference>
<evidence type="ECO:0000256" key="4">
    <source>
        <dbReference type="ARBA" id="ARBA00022496"/>
    </source>
</evidence>
<keyword evidence="16" id="KW-0675">Receptor</keyword>
<dbReference type="AlphaFoldDB" id="A0A5S9R142"/>
<name>A0A5S9R142_9GAMM</name>
<dbReference type="Proteomes" id="UP000441399">
    <property type="component" value="Unassembled WGS sequence"/>
</dbReference>
<evidence type="ECO:0000256" key="9">
    <source>
        <dbReference type="ARBA" id="ARBA00023136"/>
    </source>
</evidence>
<evidence type="ECO:0000256" key="2">
    <source>
        <dbReference type="ARBA" id="ARBA00022448"/>
    </source>
</evidence>
<evidence type="ECO:0000256" key="6">
    <source>
        <dbReference type="ARBA" id="ARBA00023004"/>
    </source>
</evidence>
<comment type="subcellular location">
    <subcellularLocation>
        <location evidence="1 11">Cell outer membrane</location>
        <topology evidence="1 11">Multi-pass membrane protein</topology>
    </subcellularLocation>
</comment>
<keyword evidence="2 11" id="KW-0813">Transport</keyword>
<dbReference type="PROSITE" id="PS52016">
    <property type="entry name" value="TONB_DEPENDENT_REC_3"/>
    <property type="match status" value="1"/>
</dbReference>
<dbReference type="InterPro" id="IPR036942">
    <property type="entry name" value="Beta-barrel_TonB_sf"/>
</dbReference>
<evidence type="ECO:0000256" key="13">
    <source>
        <dbReference type="SAM" id="SignalP"/>
    </source>
</evidence>
<dbReference type="Gene3D" id="2.40.170.20">
    <property type="entry name" value="TonB-dependent receptor, beta-barrel domain"/>
    <property type="match status" value="1"/>
</dbReference>
<keyword evidence="6" id="KW-0408">Iron</keyword>
<dbReference type="InterPro" id="IPR012910">
    <property type="entry name" value="Plug_dom"/>
</dbReference>
<gene>
    <name evidence="16" type="primary">cirA_2</name>
    <name evidence="16" type="ORF">OPDIPICF_03546</name>
</gene>
<evidence type="ECO:0000259" key="14">
    <source>
        <dbReference type="Pfam" id="PF00593"/>
    </source>
</evidence>
<keyword evidence="10 11" id="KW-0998">Cell outer membrane</keyword>
<evidence type="ECO:0000313" key="17">
    <source>
        <dbReference type="Proteomes" id="UP000441399"/>
    </source>
</evidence>
<keyword evidence="7" id="KW-0406">Ion transport</keyword>
<dbReference type="InterPro" id="IPR000531">
    <property type="entry name" value="Beta-barrel_TonB"/>
</dbReference>
<feature type="chain" id="PRO_5024866668" evidence="13">
    <location>
        <begin position="44"/>
        <end position="798"/>
    </location>
</feature>
<reference evidence="16 17" key="1">
    <citation type="submission" date="2019-11" db="EMBL/GenBank/DDBJ databases">
        <authorList>
            <person name="Holert J."/>
        </authorList>
    </citation>
    <scope>NUCLEOTIDE SEQUENCE [LARGE SCALE GENOMIC DNA]</scope>
    <source>
        <strain evidence="16">SB11_3</strain>
    </source>
</reference>
<evidence type="ECO:0000256" key="10">
    <source>
        <dbReference type="ARBA" id="ARBA00023237"/>
    </source>
</evidence>
<dbReference type="GO" id="GO:0009279">
    <property type="term" value="C:cell outer membrane"/>
    <property type="evidence" value="ECO:0007669"/>
    <property type="project" value="UniProtKB-SubCell"/>
</dbReference>
<dbReference type="EMBL" id="CACSIO010000062">
    <property type="protein sequence ID" value="CAA0125678.1"/>
    <property type="molecule type" value="Genomic_DNA"/>
</dbReference>
<keyword evidence="5 11" id="KW-0812">Transmembrane</keyword>
<organism evidence="16 17">
    <name type="scientific">BD1-7 clade bacterium</name>
    <dbReference type="NCBI Taxonomy" id="2029982"/>
    <lineage>
        <taxon>Bacteria</taxon>
        <taxon>Pseudomonadati</taxon>
        <taxon>Pseudomonadota</taxon>
        <taxon>Gammaproteobacteria</taxon>
        <taxon>Cellvibrionales</taxon>
        <taxon>Spongiibacteraceae</taxon>
        <taxon>BD1-7 clade</taxon>
    </lineage>
</organism>
<dbReference type="InterPro" id="IPR039426">
    <property type="entry name" value="TonB-dep_rcpt-like"/>
</dbReference>
<dbReference type="GO" id="GO:0006826">
    <property type="term" value="P:iron ion transport"/>
    <property type="evidence" value="ECO:0007669"/>
    <property type="project" value="UniProtKB-KW"/>
</dbReference>
<keyword evidence="17" id="KW-1185">Reference proteome</keyword>
<evidence type="ECO:0000313" key="16">
    <source>
        <dbReference type="EMBL" id="CAA0125678.1"/>
    </source>
</evidence>
<evidence type="ECO:0000256" key="3">
    <source>
        <dbReference type="ARBA" id="ARBA00022452"/>
    </source>
</evidence>
<keyword evidence="9 11" id="KW-0472">Membrane</keyword>
<proteinExistence type="inferred from homology"/>
<keyword evidence="13" id="KW-0732">Signal</keyword>
<dbReference type="PANTHER" id="PTHR32552">
    <property type="entry name" value="FERRICHROME IRON RECEPTOR-RELATED"/>
    <property type="match status" value="1"/>
</dbReference>
<dbReference type="SUPFAM" id="SSF56935">
    <property type="entry name" value="Porins"/>
    <property type="match status" value="1"/>
</dbReference>
<accession>A0A5S9R142</accession>
<dbReference type="OrthoDB" id="9760620at2"/>
<evidence type="ECO:0000256" key="5">
    <source>
        <dbReference type="ARBA" id="ARBA00022692"/>
    </source>
</evidence>
<comment type="similarity">
    <text evidence="11 12">Belongs to the TonB-dependent receptor family.</text>
</comment>
<feature type="domain" description="TonB-dependent receptor-like beta-barrel" evidence="14">
    <location>
        <begin position="319"/>
        <end position="741"/>
    </location>
</feature>
<keyword evidence="3 11" id="KW-1134">Transmembrane beta strand</keyword>
<evidence type="ECO:0000256" key="7">
    <source>
        <dbReference type="ARBA" id="ARBA00023065"/>
    </source>
</evidence>